<comment type="caution">
    <text evidence="9">The sequence shown here is derived from an EMBL/GenBank/DDBJ whole genome shotgun (WGS) entry which is preliminary data.</text>
</comment>
<feature type="region of interest" description="Disordered" evidence="8">
    <location>
        <begin position="366"/>
        <end position="389"/>
    </location>
</feature>
<dbReference type="InterPro" id="IPR002067">
    <property type="entry name" value="MCP"/>
</dbReference>
<evidence type="ECO:0000256" key="8">
    <source>
        <dbReference type="SAM" id="MobiDB-lite"/>
    </source>
</evidence>
<comment type="similarity">
    <text evidence="7">Belongs to the mitochondrial carrier (TC 2.A.29) family.</text>
</comment>
<feature type="compositionally biased region" description="Low complexity" evidence="8">
    <location>
        <begin position="370"/>
        <end position="389"/>
    </location>
</feature>
<dbReference type="Pfam" id="PF00153">
    <property type="entry name" value="Mito_carr"/>
    <property type="match status" value="3"/>
</dbReference>
<evidence type="ECO:0000313" key="9">
    <source>
        <dbReference type="EMBL" id="CAA2986540.1"/>
    </source>
</evidence>
<keyword evidence="2 7" id="KW-0813">Transport</keyword>
<dbReference type="GO" id="GO:0016020">
    <property type="term" value="C:membrane"/>
    <property type="evidence" value="ECO:0007669"/>
    <property type="project" value="UniProtKB-SubCell"/>
</dbReference>
<name>A0A8S0S517_OLEEU</name>
<evidence type="ECO:0000256" key="7">
    <source>
        <dbReference type="RuleBase" id="RU000488"/>
    </source>
</evidence>
<evidence type="ECO:0000256" key="6">
    <source>
        <dbReference type="PROSITE-ProRule" id="PRU00282"/>
    </source>
</evidence>
<protein>
    <submittedName>
        <fullName evidence="9">Mitochondrial substrate carrier family P-like</fullName>
    </submittedName>
</protein>
<reference evidence="9 10" key="1">
    <citation type="submission" date="2019-12" db="EMBL/GenBank/DDBJ databases">
        <authorList>
            <person name="Alioto T."/>
            <person name="Alioto T."/>
            <person name="Gomez Garrido J."/>
        </authorList>
    </citation>
    <scope>NUCLEOTIDE SEQUENCE [LARGE SCALE GENOMIC DNA]</scope>
</reference>
<keyword evidence="10" id="KW-1185">Reference proteome</keyword>
<feature type="repeat" description="Solcar" evidence="6">
    <location>
        <begin position="23"/>
        <end position="109"/>
    </location>
</feature>
<dbReference type="GO" id="GO:0055085">
    <property type="term" value="P:transmembrane transport"/>
    <property type="evidence" value="ECO:0007669"/>
    <property type="project" value="InterPro"/>
</dbReference>
<evidence type="ECO:0000256" key="4">
    <source>
        <dbReference type="ARBA" id="ARBA00022737"/>
    </source>
</evidence>
<evidence type="ECO:0000256" key="3">
    <source>
        <dbReference type="ARBA" id="ARBA00022692"/>
    </source>
</evidence>
<evidence type="ECO:0000313" key="10">
    <source>
        <dbReference type="Proteomes" id="UP000594638"/>
    </source>
</evidence>
<gene>
    <name evidence="9" type="ORF">OLEA9_A085595</name>
</gene>
<dbReference type="InterPro" id="IPR018108">
    <property type="entry name" value="MCP_transmembrane"/>
</dbReference>
<dbReference type="SUPFAM" id="SSF103506">
    <property type="entry name" value="Mitochondrial carrier"/>
    <property type="match status" value="2"/>
</dbReference>
<dbReference type="Proteomes" id="UP000594638">
    <property type="component" value="Unassembled WGS sequence"/>
</dbReference>
<dbReference type="OrthoDB" id="270584at2759"/>
<evidence type="ECO:0000256" key="1">
    <source>
        <dbReference type="ARBA" id="ARBA00004141"/>
    </source>
</evidence>
<dbReference type="PROSITE" id="PS50920">
    <property type="entry name" value="SOLCAR"/>
    <property type="match status" value="3"/>
</dbReference>
<sequence>MGEKREETEKGELLGNRLIDGMPVFAKELIAGGVAGGFAKTVVAPLERLKILFQTRRTEFQSLGLSGSFTKIAKTEGVLGFYRYKYFPSLVVEIMVHPKFIIPNTVLSLILHKHLMGVVIRGNGASVARIVPYAALHYMAYEEYRRWIILGFPGTGRGPVLDLMAGSFAGGTAVLFTYPLDLVRTKLAYQVADSSKLNVKGLVPGEQVYKGIRDCFSKTYKEAGIRGLYRGVAPSLYGIFPYAGLKFYFYEEMKRHVPGKHRNDITVKLVCGSVAGLLGQTFTYPLDVARRQMQVQRILRSTNGGDMKSTMETLVMIVRREGWKQLFSGLSINYLKVVPSVAIGFTVYDVMKSFLHVPAREETVVEVGTSRSSQPLSLHSSPSLSESQQ</sequence>
<dbReference type="PRINTS" id="PR00926">
    <property type="entry name" value="MITOCARRIER"/>
</dbReference>
<proteinExistence type="inferred from homology"/>
<dbReference type="AlphaFoldDB" id="A0A8S0S517"/>
<accession>A0A8S0S517</accession>
<keyword evidence="3 6" id="KW-0812">Transmembrane</keyword>
<dbReference type="EMBL" id="CACTIH010003867">
    <property type="protein sequence ID" value="CAA2986540.1"/>
    <property type="molecule type" value="Genomic_DNA"/>
</dbReference>
<keyword evidence="5 6" id="KW-0472">Membrane</keyword>
<dbReference type="Gene3D" id="1.50.40.10">
    <property type="entry name" value="Mitochondrial carrier domain"/>
    <property type="match status" value="1"/>
</dbReference>
<comment type="subcellular location">
    <subcellularLocation>
        <location evidence="1">Membrane</location>
        <topology evidence="1">Multi-pass membrane protein</topology>
    </subcellularLocation>
</comment>
<organism evidence="9 10">
    <name type="scientific">Olea europaea subsp. europaea</name>
    <dbReference type="NCBI Taxonomy" id="158383"/>
    <lineage>
        <taxon>Eukaryota</taxon>
        <taxon>Viridiplantae</taxon>
        <taxon>Streptophyta</taxon>
        <taxon>Embryophyta</taxon>
        <taxon>Tracheophyta</taxon>
        <taxon>Spermatophyta</taxon>
        <taxon>Magnoliopsida</taxon>
        <taxon>eudicotyledons</taxon>
        <taxon>Gunneridae</taxon>
        <taxon>Pentapetalae</taxon>
        <taxon>asterids</taxon>
        <taxon>lamiids</taxon>
        <taxon>Lamiales</taxon>
        <taxon>Oleaceae</taxon>
        <taxon>Oleeae</taxon>
        <taxon>Olea</taxon>
    </lineage>
</organism>
<feature type="repeat" description="Solcar" evidence="6">
    <location>
        <begin position="157"/>
        <end position="256"/>
    </location>
</feature>
<dbReference type="InterPro" id="IPR023395">
    <property type="entry name" value="MCP_dom_sf"/>
</dbReference>
<evidence type="ECO:0000256" key="5">
    <source>
        <dbReference type="ARBA" id="ARBA00023136"/>
    </source>
</evidence>
<keyword evidence="4" id="KW-0677">Repeat</keyword>
<feature type="repeat" description="Solcar" evidence="6">
    <location>
        <begin position="263"/>
        <end position="354"/>
    </location>
</feature>
<dbReference type="PANTHER" id="PTHR24089">
    <property type="entry name" value="SOLUTE CARRIER FAMILY 25"/>
    <property type="match status" value="1"/>
</dbReference>
<dbReference type="Gramene" id="OE9A085595T5">
    <property type="protein sequence ID" value="OE9A085595C5"/>
    <property type="gene ID" value="OE9A085595"/>
</dbReference>
<evidence type="ECO:0000256" key="2">
    <source>
        <dbReference type="ARBA" id="ARBA00022448"/>
    </source>
</evidence>